<reference evidence="1 2" key="1">
    <citation type="journal article" date="2008" name="Nature">
        <title>The genome of the model beetle and pest Tribolium castaneum.</title>
        <authorList>
            <consortium name="Tribolium Genome Sequencing Consortium"/>
            <person name="Richards S."/>
            <person name="Gibbs R.A."/>
            <person name="Weinstock G.M."/>
            <person name="Brown S.J."/>
            <person name="Denell R."/>
            <person name="Beeman R.W."/>
            <person name="Gibbs R."/>
            <person name="Beeman R.W."/>
            <person name="Brown S.J."/>
            <person name="Bucher G."/>
            <person name="Friedrich M."/>
            <person name="Grimmelikhuijzen C.J."/>
            <person name="Klingler M."/>
            <person name="Lorenzen M."/>
            <person name="Richards S."/>
            <person name="Roth S."/>
            <person name="Schroder R."/>
            <person name="Tautz D."/>
            <person name="Zdobnov E.M."/>
            <person name="Muzny D."/>
            <person name="Gibbs R.A."/>
            <person name="Weinstock G.M."/>
            <person name="Attaway T."/>
            <person name="Bell S."/>
            <person name="Buhay C.J."/>
            <person name="Chandrabose M.N."/>
            <person name="Chavez D."/>
            <person name="Clerk-Blankenburg K.P."/>
            <person name="Cree A."/>
            <person name="Dao M."/>
            <person name="Davis C."/>
            <person name="Chacko J."/>
            <person name="Dinh H."/>
            <person name="Dugan-Rocha S."/>
            <person name="Fowler G."/>
            <person name="Garner T.T."/>
            <person name="Garnes J."/>
            <person name="Gnirke A."/>
            <person name="Hawes A."/>
            <person name="Hernandez J."/>
            <person name="Hines S."/>
            <person name="Holder M."/>
            <person name="Hume J."/>
            <person name="Jhangiani S.N."/>
            <person name="Joshi V."/>
            <person name="Khan Z.M."/>
            <person name="Jackson L."/>
            <person name="Kovar C."/>
            <person name="Kowis A."/>
            <person name="Lee S."/>
            <person name="Lewis L.R."/>
            <person name="Margolis J."/>
            <person name="Morgan M."/>
            <person name="Nazareth L.V."/>
            <person name="Nguyen N."/>
            <person name="Okwuonu G."/>
            <person name="Parker D."/>
            <person name="Richards S."/>
            <person name="Ruiz S.J."/>
            <person name="Santibanez J."/>
            <person name="Savard J."/>
            <person name="Scherer S.E."/>
            <person name="Schneider B."/>
            <person name="Sodergren E."/>
            <person name="Tautz D."/>
            <person name="Vattahil S."/>
            <person name="Villasana D."/>
            <person name="White C.S."/>
            <person name="Wright R."/>
            <person name="Park Y."/>
            <person name="Beeman R.W."/>
            <person name="Lord J."/>
            <person name="Oppert B."/>
            <person name="Lorenzen M."/>
            <person name="Brown S."/>
            <person name="Wang L."/>
            <person name="Savard J."/>
            <person name="Tautz D."/>
            <person name="Richards S."/>
            <person name="Weinstock G."/>
            <person name="Gibbs R.A."/>
            <person name="Liu Y."/>
            <person name="Worley K."/>
            <person name="Weinstock G."/>
            <person name="Elsik C.G."/>
            <person name="Reese J.T."/>
            <person name="Elhaik E."/>
            <person name="Landan G."/>
            <person name="Graur D."/>
            <person name="Arensburger P."/>
            <person name="Atkinson P."/>
            <person name="Beeman R.W."/>
            <person name="Beidler J."/>
            <person name="Brown S.J."/>
            <person name="Demuth J.P."/>
            <person name="Drury D.W."/>
            <person name="Du Y.Z."/>
            <person name="Fujiwara H."/>
            <person name="Lorenzen M."/>
            <person name="Maselli V."/>
            <person name="Osanai M."/>
            <person name="Park Y."/>
            <person name="Robertson H.M."/>
            <person name="Tu Z."/>
            <person name="Wang J.J."/>
            <person name="Wang S."/>
            <person name="Richards S."/>
            <person name="Song H."/>
            <person name="Zhang L."/>
            <person name="Sodergren E."/>
            <person name="Werner D."/>
            <person name="Stanke M."/>
            <person name="Morgenstern B."/>
            <person name="Solovyev V."/>
            <person name="Kosarev P."/>
            <person name="Brown G."/>
            <person name="Chen H.C."/>
            <person name="Ermolaeva O."/>
            <person name="Hlavina W."/>
            <person name="Kapustin Y."/>
            <person name="Kiryutin B."/>
            <person name="Kitts P."/>
            <person name="Maglott D."/>
            <person name="Pruitt K."/>
            <person name="Sapojnikov V."/>
            <person name="Souvorov A."/>
            <person name="Mackey A.J."/>
            <person name="Waterhouse R.M."/>
            <person name="Wyder S."/>
            <person name="Zdobnov E.M."/>
            <person name="Zdobnov E.M."/>
            <person name="Wyder S."/>
            <person name="Kriventseva E.V."/>
            <person name="Kadowaki T."/>
            <person name="Bork P."/>
            <person name="Aranda M."/>
            <person name="Bao R."/>
            <person name="Beermann A."/>
            <person name="Berns N."/>
            <person name="Bolognesi R."/>
            <person name="Bonneton F."/>
            <person name="Bopp D."/>
            <person name="Brown S.J."/>
            <person name="Bucher G."/>
            <person name="Butts T."/>
            <person name="Chaumot A."/>
            <person name="Denell R.E."/>
            <person name="Ferrier D.E."/>
            <person name="Friedrich M."/>
            <person name="Gordon C.M."/>
            <person name="Jindra M."/>
            <person name="Klingler M."/>
            <person name="Lan Q."/>
            <person name="Lattorff H.M."/>
            <person name="Laudet V."/>
            <person name="von Levetsow C."/>
            <person name="Liu Z."/>
            <person name="Lutz R."/>
            <person name="Lynch J.A."/>
            <person name="da Fonseca R.N."/>
            <person name="Posnien N."/>
            <person name="Reuter R."/>
            <person name="Roth S."/>
            <person name="Savard J."/>
            <person name="Schinko J.B."/>
            <person name="Schmitt C."/>
            <person name="Schoppmeier M."/>
            <person name="Schroder R."/>
            <person name="Shippy T.D."/>
            <person name="Simonnet F."/>
            <person name="Marques-Souza H."/>
            <person name="Tautz D."/>
            <person name="Tomoyasu Y."/>
            <person name="Trauner J."/>
            <person name="Van der Zee M."/>
            <person name="Vervoort M."/>
            <person name="Wittkopp N."/>
            <person name="Wimmer E.A."/>
            <person name="Yang X."/>
            <person name="Jones A.K."/>
            <person name="Sattelle D.B."/>
            <person name="Ebert P.R."/>
            <person name="Nelson D."/>
            <person name="Scott J.G."/>
            <person name="Beeman R.W."/>
            <person name="Muthukrishnan S."/>
            <person name="Kramer K.J."/>
            <person name="Arakane Y."/>
            <person name="Beeman R.W."/>
            <person name="Zhu Q."/>
            <person name="Hogenkamp D."/>
            <person name="Dixit R."/>
            <person name="Oppert B."/>
            <person name="Jiang H."/>
            <person name="Zou Z."/>
            <person name="Marshall J."/>
            <person name="Elpidina E."/>
            <person name="Vinokurov K."/>
            <person name="Oppert C."/>
            <person name="Zou Z."/>
            <person name="Evans J."/>
            <person name="Lu Z."/>
            <person name="Zhao P."/>
            <person name="Sumathipala N."/>
            <person name="Altincicek B."/>
            <person name="Vilcinskas A."/>
            <person name="Williams M."/>
            <person name="Hultmark D."/>
            <person name="Hetru C."/>
            <person name="Jiang H."/>
            <person name="Grimmelikhuijzen C.J."/>
            <person name="Hauser F."/>
            <person name="Cazzamali G."/>
            <person name="Williamson M."/>
            <person name="Park Y."/>
            <person name="Li B."/>
            <person name="Tanaka Y."/>
            <person name="Predel R."/>
            <person name="Neupert S."/>
            <person name="Schachtner J."/>
            <person name="Verleyen P."/>
            <person name="Raible F."/>
            <person name="Bork P."/>
            <person name="Friedrich M."/>
            <person name="Walden K.K."/>
            <person name="Robertson H.M."/>
            <person name="Angeli S."/>
            <person name="Foret S."/>
            <person name="Bucher G."/>
            <person name="Schuetz S."/>
            <person name="Maleszka R."/>
            <person name="Wimmer E.A."/>
            <person name="Beeman R.W."/>
            <person name="Lorenzen M."/>
            <person name="Tomoyasu Y."/>
            <person name="Miller S.C."/>
            <person name="Grossmann D."/>
            <person name="Bucher G."/>
        </authorList>
    </citation>
    <scope>NUCLEOTIDE SEQUENCE [LARGE SCALE GENOMIC DNA]</scope>
    <source>
        <strain evidence="1 2">Georgia GA2</strain>
    </source>
</reference>
<evidence type="ECO:0000313" key="1">
    <source>
        <dbReference type="EMBL" id="KYB28865.1"/>
    </source>
</evidence>
<proteinExistence type="predicted"/>
<organism evidence="1 2">
    <name type="scientific">Tribolium castaneum</name>
    <name type="common">Red flour beetle</name>
    <dbReference type="NCBI Taxonomy" id="7070"/>
    <lineage>
        <taxon>Eukaryota</taxon>
        <taxon>Metazoa</taxon>
        <taxon>Ecdysozoa</taxon>
        <taxon>Arthropoda</taxon>
        <taxon>Hexapoda</taxon>
        <taxon>Insecta</taxon>
        <taxon>Pterygota</taxon>
        <taxon>Neoptera</taxon>
        <taxon>Endopterygota</taxon>
        <taxon>Coleoptera</taxon>
        <taxon>Polyphaga</taxon>
        <taxon>Cucujiformia</taxon>
        <taxon>Tenebrionidae</taxon>
        <taxon>Tenebrionidae incertae sedis</taxon>
        <taxon>Tribolium</taxon>
    </lineage>
</organism>
<dbReference type="EMBL" id="KQ971319">
    <property type="protein sequence ID" value="KYB28865.1"/>
    <property type="molecule type" value="Genomic_DNA"/>
</dbReference>
<evidence type="ECO:0000313" key="2">
    <source>
        <dbReference type="Proteomes" id="UP000007266"/>
    </source>
</evidence>
<dbReference type="AlphaFoldDB" id="A0A139WLZ7"/>
<accession>A0A139WLZ7</accession>
<protein>
    <submittedName>
        <fullName evidence="1">Uncharacterized protein</fullName>
    </submittedName>
</protein>
<keyword evidence="2" id="KW-1185">Reference proteome</keyword>
<reference evidence="1 2" key="2">
    <citation type="journal article" date="2010" name="Nucleic Acids Res.">
        <title>BeetleBase in 2010: revisions to provide comprehensive genomic information for Tribolium castaneum.</title>
        <authorList>
            <person name="Kim H.S."/>
            <person name="Murphy T."/>
            <person name="Xia J."/>
            <person name="Caragea D."/>
            <person name="Park Y."/>
            <person name="Beeman R.W."/>
            <person name="Lorenzen M.D."/>
            <person name="Butcher S."/>
            <person name="Manak J.R."/>
            <person name="Brown S.J."/>
        </authorList>
    </citation>
    <scope>GENOME REANNOTATION</scope>
    <source>
        <strain evidence="1 2">Georgia GA2</strain>
    </source>
</reference>
<name>A0A139WLZ7_TRICA</name>
<dbReference type="InParanoid" id="A0A139WLZ7"/>
<sequence>MAAGSALPLVQRDKMGVTELFFRAHCLAMGGVDPSSE</sequence>
<dbReference type="Proteomes" id="UP000007266">
    <property type="component" value="Linkage group 3"/>
</dbReference>
<gene>
    <name evidence="1" type="primary">AUGUSTUS-3.0.2_32333</name>
    <name evidence="1" type="ORF">TcasGA2_TC032333</name>
</gene>